<protein>
    <submittedName>
        <fullName evidence="2">Uncharacterized protein</fullName>
    </submittedName>
</protein>
<keyword evidence="1" id="KW-0175">Coiled coil</keyword>
<evidence type="ECO:0000313" key="3">
    <source>
        <dbReference type="Proteomes" id="UP000242814"/>
    </source>
</evidence>
<dbReference type="Proteomes" id="UP000242814">
    <property type="component" value="Unassembled WGS sequence"/>
</dbReference>
<accession>A0A1D2J3M0</accession>
<dbReference type="VEuPathDB" id="FungiDB:PADG_01808"/>
<organism evidence="2 3">
    <name type="scientific">Paracoccidioides brasiliensis</name>
    <dbReference type="NCBI Taxonomy" id="121759"/>
    <lineage>
        <taxon>Eukaryota</taxon>
        <taxon>Fungi</taxon>
        <taxon>Dikarya</taxon>
        <taxon>Ascomycota</taxon>
        <taxon>Pezizomycotina</taxon>
        <taxon>Eurotiomycetes</taxon>
        <taxon>Eurotiomycetidae</taxon>
        <taxon>Onygenales</taxon>
        <taxon>Ajellomycetaceae</taxon>
        <taxon>Paracoccidioides</taxon>
    </lineage>
</organism>
<evidence type="ECO:0000313" key="2">
    <source>
        <dbReference type="EMBL" id="ODH12890.1"/>
    </source>
</evidence>
<dbReference type="OMA" id="INRTERE"/>
<evidence type="ECO:0000256" key="1">
    <source>
        <dbReference type="SAM" id="Coils"/>
    </source>
</evidence>
<dbReference type="VEuPathDB" id="FungiDB:PABG_03252"/>
<dbReference type="EMBL" id="LZYO01000693">
    <property type="protein sequence ID" value="ODH12890.1"/>
    <property type="molecule type" value="Genomic_DNA"/>
</dbReference>
<gene>
    <name evidence="2" type="ORF">ACO22_07815</name>
</gene>
<proteinExistence type="predicted"/>
<comment type="caution">
    <text evidence="2">The sequence shown here is derived from an EMBL/GenBank/DDBJ whole genome shotgun (WGS) entry which is preliminary data.</text>
</comment>
<dbReference type="AlphaFoldDB" id="A0A1D2J3M0"/>
<feature type="coiled-coil region" evidence="1">
    <location>
        <begin position="63"/>
        <end position="90"/>
    </location>
</feature>
<reference evidence="2 3" key="1">
    <citation type="submission" date="2016-06" db="EMBL/GenBank/DDBJ databases">
        <authorList>
            <person name="Kjaerup R.B."/>
            <person name="Dalgaard T.S."/>
            <person name="Juul-Madsen H.R."/>
        </authorList>
    </citation>
    <scope>NUCLEOTIDE SEQUENCE [LARGE SCALE GENOMIC DNA]</scope>
    <source>
        <strain evidence="2 3">Pb300</strain>
    </source>
</reference>
<name>A0A1D2J3M0_PARBR</name>
<sequence>MASFDVWSPVISFLAMIQYINALVGARGEMRSVDGIINCTYDVFLTVKDDFEKLQDYLPSSRKRYSERQINRTERELKKARDILDIEEDQNMGKRRINDVYWVLKRKADLQICLTALHQCHSTLLEIRLELAILENKLPWVTDRFTLEPRTLSYPRLGSSGDMNNVQGRLKWAQGDYSNGSILTLPTSMRQRNLLASPPLSSRSGSSTISPRYSAVEEMSLWLLQKRRDDVFV</sequence>